<organism evidence="14 15">
    <name type="scientific">Novosphingobium capsulatum</name>
    <dbReference type="NCBI Taxonomy" id="13688"/>
    <lineage>
        <taxon>Bacteria</taxon>
        <taxon>Pseudomonadati</taxon>
        <taxon>Pseudomonadota</taxon>
        <taxon>Alphaproteobacteria</taxon>
        <taxon>Sphingomonadales</taxon>
        <taxon>Sphingomonadaceae</taxon>
        <taxon>Novosphingobium</taxon>
    </lineage>
</organism>
<keyword evidence="7" id="KW-0406">Ion transport</keyword>
<evidence type="ECO:0000313" key="15">
    <source>
        <dbReference type="Proteomes" id="UP001184150"/>
    </source>
</evidence>
<evidence type="ECO:0000256" key="9">
    <source>
        <dbReference type="ARBA" id="ARBA00023136"/>
    </source>
</evidence>
<dbReference type="Pfam" id="PF07715">
    <property type="entry name" value="Plug"/>
    <property type="match status" value="1"/>
</dbReference>
<evidence type="ECO:0000256" key="4">
    <source>
        <dbReference type="ARBA" id="ARBA00022496"/>
    </source>
</evidence>
<evidence type="ECO:0000256" key="12">
    <source>
        <dbReference type="SAM" id="SignalP"/>
    </source>
</evidence>
<keyword evidence="2 11" id="KW-0813">Transport</keyword>
<dbReference type="PANTHER" id="PTHR32552:SF81">
    <property type="entry name" value="TONB-DEPENDENT OUTER MEMBRANE RECEPTOR"/>
    <property type="match status" value="1"/>
</dbReference>
<keyword evidence="6" id="KW-0408">Iron</keyword>
<keyword evidence="8" id="KW-0798">TonB box</keyword>
<dbReference type="SUPFAM" id="SSF56935">
    <property type="entry name" value="Porins"/>
    <property type="match status" value="1"/>
</dbReference>
<accession>A0ABU1MMM4</accession>
<keyword evidence="14" id="KW-0675">Receptor</keyword>
<feature type="signal peptide" evidence="12">
    <location>
        <begin position="1"/>
        <end position="20"/>
    </location>
</feature>
<keyword evidence="4" id="KW-0410">Iron transport</keyword>
<evidence type="ECO:0000256" key="6">
    <source>
        <dbReference type="ARBA" id="ARBA00023004"/>
    </source>
</evidence>
<dbReference type="InterPro" id="IPR012910">
    <property type="entry name" value="Plug_dom"/>
</dbReference>
<dbReference type="InterPro" id="IPR036942">
    <property type="entry name" value="Beta-barrel_TonB_sf"/>
</dbReference>
<evidence type="ECO:0000259" key="13">
    <source>
        <dbReference type="Pfam" id="PF07715"/>
    </source>
</evidence>
<evidence type="ECO:0000256" key="1">
    <source>
        <dbReference type="ARBA" id="ARBA00004571"/>
    </source>
</evidence>
<evidence type="ECO:0000256" key="2">
    <source>
        <dbReference type="ARBA" id="ARBA00022448"/>
    </source>
</evidence>
<proteinExistence type="inferred from homology"/>
<evidence type="ECO:0000256" key="5">
    <source>
        <dbReference type="ARBA" id="ARBA00022692"/>
    </source>
</evidence>
<name>A0ABU1MMM4_9SPHN</name>
<reference evidence="14 15" key="1">
    <citation type="submission" date="2023-07" db="EMBL/GenBank/DDBJ databases">
        <title>Sorghum-associated microbial communities from plants grown in Nebraska, USA.</title>
        <authorList>
            <person name="Schachtman D."/>
        </authorList>
    </citation>
    <scope>NUCLEOTIDE SEQUENCE [LARGE SCALE GENOMIC DNA]</scope>
    <source>
        <strain evidence="14 15">DS1027</strain>
    </source>
</reference>
<feature type="domain" description="TonB-dependent receptor plug" evidence="13">
    <location>
        <begin position="48"/>
        <end position="154"/>
    </location>
</feature>
<protein>
    <submittedName>
        <fullName evidence="14">Outer membrane receptor protein involved in Fe transport</fullName>
    </submittedName>
</protein>
<comment type="caution">
    <text evidence="14">The sequence shown here is derived from an EMBL/GenBank/DDBJ whole genome shotgun (WGS) entry which is preliminary data.</text>
</comment>
<evidence type="ECO:0000256" key="10">
    <source>
        <dbReference type="ARBA" id="ARBA00023237"/>
    </source>
</evidence>
<gene>
    <name evidence="14" type="ORF">J2792_002457</name>
</gene>
<dbReference type="PROSITE" id="PS52016">
    <property type="entry name" value="TONB_DEPENDENT_REC_3"/>
    <property type="match status" value="1"/>
</dbReference>
<evidence type="ECO:0000256" key="3">
    <source>
        <dbReference type="ARBA" id="ARBA00022452"/>
    </source>
</evidence>
<keyword evidence="15" id="KW-1185">Reference proteome</keyword>
<evidence type="ECO:0000256" key="7">
    <source>
        <dbReference type="ARBA" id="ARBA00023065"/>
    </source>
</evidence>
<keyword evidence="10 11" id="KW-0998">Cell outer membrane</keyword>
<keyword evidence="5 11" id="KW-0812">Transmembrane</keyword>
<dbReference type="RefSeq" id="WP_169049992.1">
    <property type="nucleotide sequence ID" value="NZ_JAVDRD010000005.1"/>
</dbReference>
<evidence type="ECO:0000256" key="11">
    <source>
        <dbReference type="PROSITE-ProRule" id="PRU01360"/>
    </source>
</evidence>
<keyword evidence="12" id="KW-0732">Signal</keyword>
<keyword evidence="9 11" id="KW-0472">Membrane</keyword>
<dbReference type="Proteomes" id="UP001184150">
    <property type="component" value="Unassembled WGS sequence"/>
</dbReference>
<evidence type="ECO:0000256" key="8">
    <source>
        <dbReference type="ARBA" id="ARBA00023077"/>
    </source>
</evidence>
<comment type="subcellular location">
    <subcellularLocation>
        <location evidence="1 11">Cell outer membrane</location>
        <topology evidence="1 11">Multi-pass membrane protein</topology>
    </subcellularLocation>
</comment>
<dbReference type="PANTHER" id="PTHR32552">
    <property type="entry name" value="FERRICHROME IRON RECEPTOR-RELATED"/>
    <property type="match status" value="1"/>
</dbReference>
<feature type="chain" id="PRO_5046274092" evidence="12">
    <location>
        <begin position="21"/>
        <end position="373"/>
    </location>
</feature>
<dbReference type="InterPro" id="IPR039426">
    <property type="entry name" value="TonB-dep_rcpt-like"/>
</dbReference>
<keyword evidence="3 11" id="KW-1134">Transmembrane beta strand</keyword>
<evidence type="ECO:0000313" key="14">
    <source>
        <dbReference type="EMBL" id="MDR6511585.1"/>
    </source>
</evidence>
<dbReference type="EMBL" id="JAVDRD010000005">
    <property type="protein sequence ID" value="MDR6511585.1"/>
    <property type="molecule type" value="Genomic_DNA"/>
</dbReference>
<dbReference type="Gene3D" id="2.40.170.20">
    <property type="entry name" value="TonB-dependent receptor, beta-barrel domain"/>
    <property type="match status" value="1"/>
</dbReference>
<comment type="similarity">
    <text evidence="11">Belongs to the TonB-dependent receptor family.</text>
</comment>
<sequence length="373" mass="40342">MRPLSMLWAGLLLGTTSAMAQPAVEAPSTGPASPDEIIVTGEKSGRTIRHTTTSIAVAKPEKLKEEAILSIQDIYNRTANVSETYGSAGFTIRGIRNTGVSGAGSADTATVYLDGAPLPSEALFGGPTDMWDIAQVEILRGPQSTIQGLNALAGSVVITTRDPGMQWSGDGCVMWTSQDQRTFSGALGGPIVADELAFRLAVEHCADRGLLRNVTRGGYDDRLRSLNLRGKLLWTPAALPDLAGRLGYNRVWRTGGYLYQYTSTARSDYYSDRISLADHPNTDSIVSDIASAEITYRLADGLKLTSATSWNRIHSDATADSDYGPQDLASVHNVYLFLRNMFDARYEQYAYRAGQVAVLGEPRTIGAEVDLHW</sequence>